<evidence type="ECO:0000313" key="1">
    <source>
        <dbReference type="EMBL" id="MFC4712914.1"/>
    </source>
</evidence>
<accession>A0ABV9MD28</accession>
<sequence length="307" mass="35772">MNSIFLNNDLLKVSALKQYEVFEFQNEHGHIKHFFEKREIDIQVNGETYYDLVSPAGFGGPMIVMCSVDQKWDLIFDFKRAFEAYCIEQHIVSEAVEFHAPFGHPADFLECYEVDYERESFGIDVTKPLDQIGKEDLSKLWNAIDSGVEYRIFEGEAAIKAFEEFVHRSDKQMYLDVNQYVELIGESTFDDFVVVELSYKNEVLAMSCSSVQEDAVYTHWTSAASSYQYFESEKLLKCALYLWAKEKGLQKAWSPKEKRQSKMAIETLIAPVCTGRKIWNERIYQELCDLGKIDKRVEFFPAYRLVQ</sequence>
<protein>
    <submittedName>
        <fullName evidence="1">Uncharacterized protein</fullName>
    </submittedName>
</protein>
<proteinExistence type="predicted"/>
<reference evidence="2" key="1">
    <citation type="journal article" date="2019" name="Int. J. Syst. Evol. Microbiol.">
        <title>The Global Catalogue of Microorganisms (GCM) 10K type strain sequencing project: providing services to taxonomists for standard genome sequencing and annotation.</title>
        <authorList>
            <consortium name="The Broad Institute Genomics Platform"/>
            <consortium name="The Broad Institute Genome Sequencing Center for Infectious Disease"/>
            <person name="Wu L."/>
            <person name="Ma J."/>
        </authorList>
    </citation>
    <scope>NUCLEOTIDE SEQUENCE [LARGE SCALE GENOMIC DNA]</scope>
    <source>
        <strain evidence="2">CGMCC 1.12151</strain>
    </source>
</reference>
<dbReference type="EMBL" id="JBHSGL010000005">
    <property type="protein sequence ID" value="MFC4712914.1"/>
    <property type="molecule type" value="Genomic_DNA"/>
</dbReference>
<dbReference type="RefSeq" id="WP_377278423.1">
    <property type="nucleotide sequence ID" value="NZ_JBHSGL010000005.1"/>
</dbReference>
<name>A0ABV9MD28_9BACL</name>
<comment type="caution">
    <text evidence="1">The sequence shown here is derived from an EMBL/GenBank/DDBJ whole genome shotgun (WGS) entry which is preliminary data.</text>
</comment>
<organism evidence="1 2">
    <name type="scientific">Planococcus dechangensis</name>
    <dbReference type="NCBI Taxonomy" id="1176255"/>
    <lineage>
        <taxon>Bacteria</taxon>
        <taxon>Bacillati</taxon>
        <taxon>Bacillota</taxon>
        <taxon>Bacilli</taxon>
        <taxon>Bacillales</taxon>
        <taxon>Caryophanaceae</taxon>
        <taxon>Planococcus</taxon>
    </lineage>
</organism>
<keyword evidence="2" id="KW-1185">Reference proteome</keyword>
<evidence type="ECO:0000313" key="2">
    <source>
        <dbReference type="Proteomes" id="UP001595932"/>
    </source>
</evidence>
<dbReference type="Proteomes" id="UP001595932">
    <property type="component" value="Unassembled WGS sequence"/>
</dbReference>
<gene>
    <name evidence="1" type="ORF">ACFO5U_08590</name>
</gene>